<name>A0A7I9XZG4_9MYCO</name>
<organism evidence="1 2">
    <name type="scientific">Mycobacterium botniense</name>
    <dbReference type="NCBI Taxonomy" id="84962"/>
    <lineage>
        <taxon>Bacteria</taxon>
        <taxon>Bacillati</taxon>
        <taxon>Actinomycetota</taxon>
        <taxon>Actinomycetes</taxon>
        <taxon>Mycobacteriales</taxon>
        <taxon>Mycobacteriaceae</taxon>
        <taxon>Mycobacterium</taxon>
    </lineage>
</organism>
<dbReference type="AlphaFoldDB" id="A0A7I9XZG4"/>
<dbReference type="EMBL" id="BLKW01000004">
    <property type="protein sequence ID" value="GFG75164.1"/>
    <property type="molecule type" value="Genomic_DNA"/>
</dbReference>
<accession>A0A7I9XZG4</accession>
<sequence length="51" mass="5418">MLIRECPGTAASRRFESARSGVCAAMAEADEGGWADGRDARWVINLAGATY</sequence>
<proteinExistence type="predicted"/>
<dbReference type="Proteomes" id="UP000465361">
    <property type="component" value="Unassembled WGS sequence"/>
</dbReference>
<comment type="caution">
    <text evidence="1">The sequence shown here is derived from an EMBL/GenBank/DDBJ whole genome shotgun (WGS) entry which is preliminary data.</text>
</comment>
<evidence type="ECO:0000313" key="1">
    <source>
        <dbReference type="EMBL" id="GFG75164.1"/>
    </source>
</evidence>
<protein>
    <submittedName>
        <fullName evidence="1">Uncharacterized protein</fullName>
    </submittedName>
</protein>
<evidence type="ECO:0000313" key="2">
    <source>
        <dbReference type="Proteomes" id="UP000465361"/>
    </source>
</evidence>
<reference evidence="1 2" key="1">
    <citation type="journal article" date="2019" name="Emerg. Microbes Infect.">
        <title>Comprehensive subspecies identification of 175 nontuberculous mycobacteria species based on 7547 genomic profiles.</title>
        <authorList>
            <person name="Matsumoto Y."/>
            <person name="Kinjo T."/>
            <person name="Motooka D."/>
            <person name="Nabeya D."/>
            <person name="Jung N."/>
            <person name="Uechi K."/>
            <person name="Horii T."/>
            <person name="Iida T."/>
            <person name="Fujita J."/>
            <person name="Nakamura S."/>
        </authorList>
    </citation>
    <scope>NUCLEOTIDE SEQUENCE [LARGE SCALE GENOMIC DNA]</scope>
    <source>
        <strain evidence="1 2">JCM 17322</strain>
    </source>
</reference>
<keyword evidence="2" id="KW-1185">Reference proteome</keyword>
<gene>
    <name evidence="1" type="ORF">MBOT_25290</name>
</gene>